<organism evidence="2 3">
    <name type="scientific">Eleusine coracana subsp. coracana</name>
    <dbReference type="NCBI Taxonomy" id="191504"/>
    <lineage>
        <taxon>Eukaryota</taxon>
        <taxon>Viridiplantae</taxon>
        <taxon>Streptophyta</taxon>
        <taxon>Embryophyta</taxon>
        <taxon>Tracheophyta</taxon>
        <taxon>Spermatophyta</taxon>
        <taxon>Magnoliopsida</taxon>
        <taxon>Liliopsida</taxon>
        <taxon>Poales</taxon>
        <taxon>Poaceae</taxon>
        <taxon>PACMAD clade</taxon>
        <taxon>Chloridoideae</taxon>
        <taxon>Cynodonteae</taxon>
        <taxon>Eleusininae</taxon>
        <taxon>Eleusine</taxon>
    </lineage>
</organism>
<proteinExistence type="predicted"/>
<dbReference type="EMBL" id="BQKI01000092">
    <property type="protein sequence ID" value="GJN37034.1"/>
    <property type="molecule type" value="Genomic_DNA"/>
</dbReference>
<evidence type="ECO:0000313" key="2">
    <source>
        <dbReference type="EMBL" id="GJN37034.1"/>
    </source>
</evidence>
<accession>A0AAV5FN05</accession>
<dbReference type="Pfam" id="PF04788">
    <property type="entry name" value="DUF620"/>
    <property type="match status" value="2"/>
</dbReference>
<dbReference type="InterPro" id="IPR006873">
    <property type="entry name" value="DUF620"/>
</dbReference>
<dbReference type="PANTHER" id="PTHR31300">
    <property type="entry name" value="LIPASE"/>
    <property type="match status" value="1"/>
</dbReference>
<reference evidence="2" key="2">
    <citation type="submission" date="2021-12" db="EMBL/GenBank/DDBJ databases">
        <title>Resequencing data analysis of finger millet.</title>
        <authorList>
            <person name="Hatakeyama M."/>
            <person name="Aluri S."/>
            <person name="Balachadran M.T."/>
            <person name="Sivarajan S.R."/>
            <person name="Poveda L."/>
            <person name="Shimizu-Inatsugi R."/>
            <person name="Schlapbach R."/>
            <person name="Sreeman S.M."/>
            <person name="Shimizu K.K."/>
        </authorList>
    </citation>
    <scope>NUCLEOTIDE SEQUENCE</scope>
</reference>
<name>A0AAV5FN05_ELECO</name>
<dbReference type="PANTHER" id="PTHR31300:SF29">
    <property type="entry name" value="LIPASE-LIKE PROTEIN"/>
    <property type="match status" value="1"/>
</dbReference>
<evidence type="ECO:0008006" key="4">
    <source>
        <dbReference type="Google" id="ProtNLM"/>
    </source>
</evidence>
<dbReference type="Proteomes" id="UP001054889">
    <property type="component" value="Unassembled WGS sequence"/>
</dbReference>
<protein>
    <recommendedName>
        <fullName evidence="4">Lipase-like protein</fullName>
    </recommendedName>
</protein>
<evidence type="ECO:0000256" key="1">
    <source>
        <dbReference type="SAM" id="MobiDB-lite"/>
    </source>
</evidence>
<reference evidence="2" key="1">
    <citation type="journal article" date="2018" name="DNA Res.">
        <title>Multiple hybrid de novo genome assembly of finger millet, an orphan allotetraploid crop.</title>
        <authorList>
            <person name="Hatakeyama M."/>
            <person name="Aluri S."/>
            <person name="Balachadran M.T."/>
            <person name="Sivarajan S.R."/>
            <person name="Patrignani A."/>
            <person name="Gruter S."/>
            <person name="Poveda L."/>
            <person name="Shimizu-Inatsugi R."/>
            <person name="Baeten J."/>
            <person name="Francoijs K.J."/>
            <person name="Nataraja K.N."/>
            <person name="Reddy Y.A.N."/>
            <person name="Phadnis S."/>
            <person name="Ravikumar R.L."/>
            <person name="Schlapbach R."/>
            <person name="Sreeman S.M."/>
            <person name="Shimizu K.K."/>
        </authorList>
    </citation>
    <scope>NUCLEOTIDE SEQUENCE</scope>
</reference>
<gene>
    <name evidence="2" type="primary">gb25953</name>
    <name evidence="2" type="ORF">PR202_gb25953</name>
</gene>
<comment type="caution">
    <text evidence="2">The sequence shown here is derived from an EMBL/GenBank/DDBJ whole genome shotgun (WGS) entry which is preliminary data.</text>
</comment>
<sequence length="518" mass="55478">MEKQRKQGFFSALKGEVMRGLSPARHSRAKSPARMLLPRSRRTAADPSPEYVAGPGTSSGPGGEVLAPLMEGPDTADGEIVGEESGRRDNGFGQWVRGHLSMAGGGGDGGSFRRSDLRLLLGVMGAPLAPVPASSGEPMPHLSVKSTPIVRIESSSAQYILQQYIAASGGAKLLRSVRNAYAMGKVRMVASEFETATRVVKNRSGGSGSGAAAVEQGGFVLWQMSPDMWYVELAVGGSKVRAGCDGRLVWRHTPWLGAHAAKGPVRPLRRALQVLSSYSTDDLGVTFPQISSQVPMKICRLTENKTKQITGPGPIDDGGAVRGRAVRGGETAGTEDCFILKLSADAETLRQRSEGPAEIVRHVLFGYFSQRTGLLAQIEDSHLTRIHAPAGDAVYWETTISSFLEDYRPVDDGGVVVAHAGRSAVTLFRFGEVAMSHTKTRMEEAWTIDEVAFDVPGLSTDCFIPPADLRCAGEPPCDLPPSRGNSNNNNKAGAVHPARVAAVEEEHNADKIRWRMRT</sequence>
<feature type="region of interest" description="Disordered" evidence="1">
    <location>
        <begin position="1"/>
        <end position="92"/>
    </location>
</feature>
<keyword evidence="3" id="KW-1185">Reference proteome</keyword>
<dbReference type="AlphaFoldDB" id="A0AAV5FN05"/>
<evidence type="ECO:0000313" key="3">
    <source>
        <dbReference type="Proteomes" id="UP001054889"/>
    </source>
</evidence>